<dbReference type="RefSeq" id="WP_078785713.1">
    <property type="nucleotide sequence ID" value="NZ_FMTO01000002.1"/>
</dbReference>
<dbReference type="Gene3D" id="3.30.70.870">
    <property type="entry name" value="Elongation Factor G (Translational Gtpase), domain 3"/>
    <property type="match status" value="1"/>
</dbReference>
<evidence type="ECO:0000256" key="2">
    <source>
        <dbReference type="ARBA" id="ARBA00023134"/>
    </source>
</evidence>
<keyword evidence="4" id="KW-0648">Protein biosynthesis</keyword>
<keyword evidence="4" id="KW-0251">Elongation factor</keyword>
<dbReference type="PROSITE" id="PS51722">
    <property type="entry name" value="G_TR_2"/>
    <property type="match status" value="1"/>
</dbReference>
<dbReference type="InterPro" id="IPR020568">
    <property type="entry name" value="Ribosomal_Su5_D2-typ_SF"/>
</dbReference>
<dbReference type="InterPro" id="IPR005517">
    <property type="entry name" value="Transl_elong_EFG/EF2_IV"/>
</dbReference>
<dbReference type="SUPFAM" id="SSF50447">
    <property type="entry name" value="Translation proteins"/>
    <property type="match status" value="1"/>
</dbReference>
<dbReference type="Pfam" id="PF00009">
    <property type="entry name" value="GTP_EFTU"/>
    <property type="match status" value="1"/>
</dbReference>
<dbReference type="InterPro" id="IPR047872">
    <property type="entry name" value="EFG_IV"/>
</dbReference>
<dbReference type="InterPro" id="IPR035649">
    <property type="entry name" value="EFG_V"/>
</dbReference>
<dbReference type="Proteomes" id="UP000189857">
    <property type="component" value="Unassembled WGS sequence"/>
</dbReference>
<dbReference type="PANTHER" id="PTHR43261">
    <property type="entry name" value="TRANSLATION ELONGATION FACTOR G-RELATED"/>
    <property type="match status" value="1"/>
</dbReference>
<dbReference type="SMART" id="SM00889">
    <property type="entry name" value="EFG_IV"/>
    <property type="match status" value="1"/>
</dbReference>
<dbReference type="InterPro" id="IPR014721">
    <property type="entry name" value="Ribsml_uS5_D2-typ_fold_subgr"/>
</dbReference>
<protein>
    <submittedName>
        <fullName evidence="4">Elongation factor G</fullName>
    </submittedName>
</protein>
<dbReference type="CDD" id="cd03713">
    <property type="entry name" value="EFG_mtEFG_C"/>
    <property type="match status" value="1"/>
</dbReference>
<dbReference type="GO" id="GO:0005525">
    <property type="term" value="F:GTP binding"/>
    <property type="evidence" value="ECO:0007669"/>
    <property type="project" value="UniProtKB-KW"/>
</dbReference>
<dbReference type="Pfam" id="PF00679">
    <property type="entry name" value="EFG_C"/>
    <property type="match status" value="1"/>
</dbReference>
<dbReference type="InterPro" id="IPR009000">
    <property type="entry name" value="Transl_B-barrel_sf"/>
</dbReference>
<feature type="domain" description="Tr-type G" evidence="3">
    <location>
        <begin position="7"/>
        <end position="279"/>
    </location>
</feature>
<dbReference type="CDD" id="cd01434">
    <property type="entry name" value="EFG_mtEFG1_IV"/>
    <property type="match status" value="1"/>
</dbReference>
<proteinExistence type="predicted"/>
<dbReference type="Pfam" id="PF14492">
    <property type="entry name" value="EFG_III"/>
    <property type="match status" value="1"/>
</dbReference>
<dbReference type="GO" id="GO:0003746">
    <property type="term" value="F:translation elongation factor activity"/>
    <property type="evidence" value="ECO:0007669"/>
    <property type="project" value="UniProtKB-KW"/>
</dbReference>
<dbReference type="InterPro" id="IPR035647">
    <property type="entry name" value="EFG_III/V"/>
</dbReference>
<dbReference type="SMART" id="SM00838">
    <property type="entry name" value="EFG_C"/>
    <property type="match status" value="1"/>
</dbReference>
<dbReference type="PANTHER" id="PTHR43261:SF6">
    <property type="entry name" value="ELONGATION FACTOR G-LIKE PROTEIN"/>
    <property type="match status" value="1"/>
</dbReference>
<sequence>MNVFTTDKIRNVVLLGHGGSGKTSLVEAIAYLAGMTKRMGSIDSGNTLSDYDKEEIKRKISLKTSVIPIPWEGYKINILDTPGYQDYIGEVEEAISVADAAIIVVSGKSGIETGTKRAWDLCETRNLPRMVFVTEMDDDKASFREVVQNLQEMYGKRIAPFHLPIRENEQFVGYVNVIQKKAKRWNDKGTVDKSDVPDYSYENLGICRDVLVESVAETSDEFMERYFNGEEFSENEIRQALRVGVTDGSVVPVLMGSNTLARGMYTLMADIIKYFPSPDRCKCAGINTISNDVFEADYDFAKPKSAYIFKTIADPYLGKYSLIKVNSGVIKTDDVLYNYHRDMEEKIGKLYVISGNKVEEVEELHAGDIGALAKLGVSLTTDSLSTRKNPVTFIRAAISKPYVYRQYKAVKKGDEDKISQALSKMLMEDLTLRNVNDSENGQTLLYGISTQHLETVQSILQEKYKVDIELMRPRIAFKETIRKKVDTEYKYKKQSGGHGQYGHVKLVIEPSGEMDKTYIFEQTVVGGAVPKNYFPAVEKGIMEAVKSGPLAKYPVIGVKVTLYDGSYHTVDSSELAFKVATEQAFKTGFMDASPVLLEPIASLKVIVPEAYTGDVMGDLNKRRARVMGMNPVEDGSNEILADIPYAELYEYDTRLYSMTSGCGTFSYEFARYEQAPDDVAAKEIEGSKE</sequence>
<evidence type="ECO:0000256" key="1">
    <source>
        <dbReference type="ARBA" id="ARBA00022741"/>
    </source>
</evidence>
<dbReference type="InterPro" id="IPR053905">
    <property type="entry name" value="EF-G-like_DII"/>
</dbReference>
<evidence type="ECO:0000259" key="3">
    <source>
        <dbReference type="PROSITE" id="PS51722"/>
    </source>
</evidence>
<dbReference type="Gene3D" id="3.30.230.10">
    <property type="match status" value="1"/>
</dbReference>
<dbReference type="GO" id="GO:0032790">
    <property type="term" value="P:ribosome disassembly"/>
    <property type="evidence" value="ECO:0007669"/>
    <property type="project" value="TreeGrafter"/>
</dbReference>
<keyword evidence="5" id="KW-1185">Reference proteome</keyword>
<dbReference type="Gene3D" id="3.30.70.240">
    <property type="match status" value="1"/>
</dbReference>
<evidence type="ECO:0000313" key="4">
    <source>
        <dbReference type="EMBL" id="SJZ34934.1"/>
    </source>
</evidence>
<dbReference type="Gene3D" id="2.40.30.10">
    <property type="entry name" value="Translation factors"/>
    <property type="match status" value="1"/>
</dbReference>
<dbReference type="CDD" id="cd04170">
    <property type="entry name" value="EF-G_bact"/>
    <property type="match status" value="1"/>
</dbReference>
<dbReference type="EMBL" id="FUXA01000003">
    <property type="protein sequence ID" value="SJZ34934.1"/>
    <property type="molecule type" value="Genomic_DNA"/>
</dbReference>
<dbReference type="OrthoDB" id="9804431at2"/>
<dbReference type="Pfam" id="PF22042">
    <property type="entry name" value="EF-G_D2"/>
    <property type="match status" value="1"/>
</dbReference>
<dbReference type="InterPro" id="IPR027417">
    <property type="entry name" value="P-loop_NTPase"/>
</dbReference>
<dbReference type="InterPro" id="IPR041095">
    <property type="entry name" value="EFG_II"/>
</dbReference>
<reference evidence="4 5" key="1">
    <citation type="submission" date="2017-02" db="EMBL/GenBank/DDBJ databases">
        <authorList>
            <person name="Peterson S.W."/>
        </authorList>
    </citation>
    <scope>NUCLEOTIDE SEQUENCE [LARGE SCALE GENOMIC DNA]</scope>
    <source>
        <strain evidence="4 5">ATCC 17233</strain>
    </source>
</reference>
<dbReference type="SUPFAM" id="SSF54211">
    <property type="entry name" value="Ribosomal protein S5 domain 2-like"/>
    <property type="match status" value="1"/>
</dbReference>
<dbReference type="GO" id="GO:0003924">
    <property type="term" value="F:GTPase activity"/>
    <property type="evidence" value="ECO:0007669"/>
    <property type="project" value="InterPro"/>
</dbReference>
<dbReference type="PRINTS" id="PR00315">
    <property type="entry name" value="ELONGATNFCT"/>
</dbReference>
<dbReference type="InterPro" id="IPR000640">
    <property type="entry name" value="EFG_V-like"/>
</dbReference>
<organism evidence="4 5">
    <name type="scientific">Eubacterium ruminantium</name>
    <dbReference type="NCBI Taxonomy" id="42322"/>
    <lineage>
        <taxon>Bacteria</taxon>
        <taxon>Bacillati</taxon>
        <taxon>Bacillota</taxon>
        <taxon>Clostridia</taxon>
        <taxon>Eubacteriales</taxon>
        <taxon>Eubacteriaceae</taxon>
        <taxon>Eubacterium</taxon>
    </lineage>
</organism>
<dbReference type="AlphaFoldDB" id="A0A1T4JXT5"/>
<dbReference type="FunFam" id="3.30.70.240:FF:000001">
    <property type="entry name" value="Elongation factor G"/>
    <property type="match status" value="1"/>
</dbReference>
<dbReference type="SUPFAM" id="SSF54980">
    <property type="entry name" value="EF-G C-terminal domain-like"/>
    <property type="match status" value="2"/>
</dbReference>
<dbReference type="FunFam" id="3.30.230.10:FF:000003">
    <property type="entry name" value="Elongation factor G"/>
    <property type="match status" value="1"/>
</dbReference>
<dbReference type="Pfam" id="PF03764">
    <property type="entry name" value="EFG_IV"/>
    <property type="match status" value="1"/>
</dbReference>
<keyword evidence="1" id="KW-0547">Nucleotide-binding</keyword>
<keyword evidence="2" id="KW-0342">GTP-binding</keyword>
<dbReference type="NCBIfam" id="TIGR00231">
    <property type="entry name" value="small_GTP"/>
    <property type="match status" value="1"/>
</dbReference>
<name>A0A1T4JXT5_9FIRM</name>
<dbReference type="SUPFAM" id="SSF52540">
    <property type="entry name" value="P-loop containing nucleoside triphosphate hydrolases"/>
    <property type="match status" value="1"/>
</dbReference>
<dbReference type="InterPro" id="IPR005225">
    <property type="entry name" value="Small_GTP-bd"/>
</dbReference>
<accession>A0A1T4JXT5</accession>
<gene>
    <name evidence="4" type="ORF">SAMN02745110_00013</name>
</gene>
<dbReference type="Gene3D" id="3.40.50.300">
    <property type="entry name" value="P-loop containing nucleotide triphosphate hydrolases"/>
    <property type="match status" value="1"/>
</dbReference>
<dbReference type="InterPro" id="IPR000795">
    <property type="entry name" value="T_Tr_GTP-bd_dom"/>
</dbReference>
<dbReference type="NCBIfam" id="NF009381">
    <property type="entry name" value="PRK12740.1-5"/>
    <property type="match status" value="1"/>
</dbReference>
<evidence type="ECO:0000313" key="5">
    <source>
        <dbReference type="Proteomes" id="UP000189857"/>
    </source>
</evidence>